<keyword evidence="4" id="KW-1185">Reference proteome</keyword>
<sequence length="134" mass="14623">MFIGEIARRTGASPKAIRHYEALGLLGQVTRAGSYRVYTDDEVRQVELIRQAQSLGFRLSELLPALDGGAGEPDWQGLAQQIDGKRASLREEMQRLRRLDAQLGEIGAEIRACLDRRNDPGSADGPACHPPSAA</sequence>
<feature type="domain" description="HTH merR-type" evidence="2">
    <location>
        <begin position="1"/>
        <end position="68"/>
    </location>
</feature>
<evidence type="ECO:0000313" key="4">
    <source>
        <dbReference type="Proteomes" id="UP001216674"/>
    </source>
</evidence>
<proteinExistence type="predicted"/>
<dbReference type="InterPro" id="IPR009061">
    <property type="entry name" value="DNA-bd_dom_put_sf"/>
</dbReference>
<dbReference type="Pfam" id="PF13411">
    <property type="entry name" value="MerR_1"/>
    <property type="match status" value="1"/>
</dbReference>
<evidence type="ECO:0000313" key="3">
    <source>
        <dbReference type="EMBL" id="MDF3836574.1"/>
    </source>
</evidence>
<keyword evidence="1" id="KW-0238">DNA-binding</keyword>
<dbReference type="PANTHER" id="PTHR30204:SF93">
    <property type="entry name" value="HTH MERR-TYPE DOMAIN-CONTAINING PROTEIN"/>
    <property type="match status" value="1"/>
</dbReference>
<accession>A0ABT6AVS7</accession>
<dbReference type="PRINTS" id="PR00040">
    <property type="entry name" value="HTHMERR"/>
</dbReference>
<dbReference type="Gene3D" id="1.10.1660.10">
    <property type="match status" value="1"/>
</dbReference>
<organism evidence="3 4">
    <name type="scientific">Cupriavidus basilensis</name>
    <dbReference type="NCBI Taxonomy" id="68895"/>
    <lineage>
        <taxon>Bacteria</taxon>
        <taxon>Pseudomonadati</taxon>
        <taxon>Pseudomonadota</taxon>
        <taxon>Betaproteobacteria</taxon>
        <taxon>Burkholderiales</taxon>
        <taxon>Burkholderiaceae</taxon>
        <taxon>Cupriavidus</taxon>
    </lineage>
</organism>
<dbReference type="InterPro" id="IPR000551">
    <property type="entry name" value="MerR-type_HTH_dom"/>
</dbReference>
<protein>
    <submittedName>
        <fullName evidence="3">MerR family transcriptional regulator</fullName>
    </submittedName>
</protein>
<dbReference type="Proteomes" id="UP001216674">
    <property type="component" value="Unassembled WGS sequence"/>
</dbReference>
<evidence type="ECO:0000256" key="1">
    <source>
        <dbReference type="ARBA" id="ARBA00023125"/>
    </source>
</evidence>
<dbReference type="InterPro" id="IPR047057">
    <property type="entry name" value="MerR_fam"/>
</dbReference>
<evidence type="ECO:0000259" key="2">
    <source>
        <dbReference type="PROSITE" id="PS50937"/>
    </source>
</evidence>
<reference evidence="3 4" key="1">
    <citation type="submission" date="2023-03" db="EMBL/GenBank/DDBJ databases">
        <title>Draft assemblies of triclosan tolerant bacteria isolated from returned activated sludge.</title>
        <authorList>
            <person name="Van Hamelsveld S."/>
        </authorList>
    </citation>
    <scope>NUCLEOTIDE SEQUENCE [LARGE SCALE GENOMIC DNA]</scope>
    <source>
        <strain evidence="3 4">GW210010_S58</strain>
    </source>
</reference>
<comment type="caution">
    <text evidence="3">The sequence shown here is derived from an EMBL/GenBank/DDBJ whole genome shotgun (WGS) entry which is preliminary data.</text>
</comment>
<dbReference type="RefSeq" id="WP_276266997.1">
    <property type="nucleotide sequence ID" value="NZ_JARJLM010000446.1"/>
</dbReference>
<name>A0ABT6AVS7_9BURK</name>
<dbReference type="PANTHER" id="PTHR30204">
    <property type="entry name" value="REDOX-CYCLING DRUG-SENSING TRANSCRIPTIONAL ACTIVATOR SOXR"/>
    <property type="match status" value="1"/>
</dbReference>
<gene>
    <name evidence="3" type="ORF">P3W85_26995</name>
</gene>
<dbReference type="SUPFAM" id="SSF46955">
    <property type="entry name" value="Putative DNA-binding domain"/>
    <property type="match status" value="1"/>
</dbReference>
<dbReference type="SMART" id="SM00422">
    <property type="entry name" value="HTH_MERR"/>
    <property type="match status" value="1"/>
</dbReference>
<dbReference type="EMBL" id="JARJLM010000446">
    <property type="protein sequence ID" value="MDF3836574.1"/>
    <property type="molecule type" value="Genomic_DNA"/>
</dbReference>
<dbReference type="PROSITE" id="PS50937">
    <property type="entry name" value="HTH_MERR_2"/>
    <property type="match status" value="1"/>
</dbReference>